<dbReference type="Pfam" id="PF19189">
    <property type="entry name" value="Mtf2"/>
    <property type="match status" value="1"/>
</dbReference>
<dbReference type="OrthoDB" id="2444174at2759"/>
<protein>
    <recommendedName>
        <fullName evidence="2">Mtf2-like C-terminal domain-containing protein</fullName>
    </recommendedName>
</protein>
<feature type="region of interest" description="Disordered" evidence="1">
    <location>
        <begin position="99"/>
        <end position="140"/>
    </location>
</feature>
<gene>
    <name evidence="3" type="ORF">BS47DRAFT_1345789</name>
</gene>
<feature type="region of interest" description="Disordered" evidence="1">
    <location>
        <begin position="473"/>
        <end position="511"/>
    </location>
</feature>
<evidence type="ECO:0000256" key="1">
    <source>
        <dbReference type="SAM" id="MobiDB-lite"/>
    </source>
</evidence>
<dbReference type="InterPro" id="IPR040009">
    <property type="entry name" value="Mtf2/C5D6.12-like"/>
</dbReference>
<feature type="region of interest" description="Disordered" evidence="1">
    <location>
        <begin position="286"/>
        <end position="322"/>
    </location>
</feature>
<dbReference type="PANTHER" id="PTHR39468:SF1">
    <property type="entry name" value="MTF2-LIKE C-TERMINAL DOMAIN-CONTAINING PROTEIN"/>
    <property type="match status" value="1"/>
</dbReference>
<comment type="caution">
    <text evidence="3">The sequence shown here is derived from an EMBL/GenBank/DDBJ whole genome shotgun (WGS) entry which is preliminary data.</text>
</comment>
<feature type="domain" description="Mtf2-like C-terminal" evidence="2">
    <location>
        <begin position="252"/>
        <end position="468"/>
    </location>
</feature>
<dbReference type="InterPro" id="IPR043837">
    <property type="entry name" value="Mtf2-like_C"/>
</dbReference>
<feature type="region of interest" description="Disordered" evidence="1">
    <location>
        <begin position="430"/>
        <end position="453"/>
    </location>
</feature>
<accession>A0A9P6AUH3</accession>
<dbReference type="PANTHER" id="PTHR39468">
    <property type="entry name" value="CHROMOSOME 7, WHOLE GENOME SHOTGUN SEQUENCE"/>
    <property type="match status" value="1"/>
</dbReference>
<dbReference type="EMBL" id="MU128990">
    <property type="protein sequence ID" value="KAF9512165.1"/>
    <property type="molecule type" value="Genomic_DNA"/>
</dbReference>
<proteinExistence type="predicted"/>
<organism evidence="3 4">
    <name type="scientific">Hydnum rufescens UP504</name>
    <dbReference type="NCBI Taxonomy" id="1448309"/>
    <lineage>
        <taxon>Eukaryota</taxon>
        <taxon>Fungi</taxon>
        <taxon>Dikarya</taxon>
        <taxon>Basidiomycota</taxon>
        <taxon>Agaricomycotina</taxon>
        <taxon>Agaricomycetes</taxon>
        <taxon>Cantharellales</taxon>
        <taxon>Hydnaceae</taxon>
        <taxon>Hydnum</taxon>
    </lineage>
</organism>
<dbReference type="GO" id="GO:0005739">
    <property type="term" value="C:mitochondrion"/>
    <property type="evidence" value="ECO:0007669"/>
    <property type="project" value="InterPro"/>
</dbReference>
<feature type="compositionally biased region" description="Polar residues" evidence="1">
    <location>
        <begin position="117"/>
        <end position="140"/>
    </location>
</feature>
<name>A0A9P6AUH3_9AGAM</name>
<feature type="compositionally biased region" description="Polar residues" evidence="1">
    <location>
        <begin position="430"/>
        <end position="452"/>
    </location>
</feature>
<dbReference type="AlphaFoldDB" id="A0A9P6AUH3"/>
<evidence type="ECO:0000259" key="2">
    <source>
        <dbReference type="Pfam" id="PF19189"/>
    </source>
</evidence>
<feature type="compositionally biased region" description="Low complexity" evidence="1">
    <location>
        <begin position="294"/>
        <end position="316"/>
    </location>
</feature>
<sequence>MFGSATRSTRSLALKSAVHPSSVFVSPLNESREVQTSQYTSSSSSLSQVQCVGGDLVIAYFPNLSLPSHPPPTYKPQFPSPRRADARFQPTKPFCRRHYSTSTLSLRAGPSPKEKGSTMSKSWESNASDDPSQSEWTSNSRAWDNVLREVDYRDASMLPARRPQVNSATASRMHVRRQAMTREESNVFTNIFDQIFDSNNHQNSLKGGQDPLSGAGIGRRFGGTHSVDTFFGKLRRTSLRYKPTKEVDLHIAKLRTEMDMIDNDQELLQWAIDKVFSDGDFFPESASKIRRRGSPPSREPSNASPSGEAEGASSEAPQKDPAEAERQFILRTRTYPHLVSSLISTFRDKFHDPHLALSIFEYARHLSVPSYVFGCTTVTYNELISTRWTCFHDLPGIVDALQEMKINGVPPDSHTRRLIRAIRREVGGSSMSNLTAEQGANTDHLSSTNPSRDISDDGQVWALLDQMEKLTTLKPWSGTEEESSSEPLTGSLFTRELHGNRGGTARPRPKLYQFVSGQGDSLELV</sequence>
<reference evidence="3" key="1">
    <citation type="journal article" date="2020" name="Nat. Commun.">
        <title>Large-scale genome sequencing of mycorrhizal fungi provides insights into the early evolution of symbiotic traits.</title>
        <authorList>
            <person name="Miyauchi S."/>
            <person name="Kiss E."/>
            <person name="Kuo A."/>
            <person name="Drula E."/>
            <person name="Kohler A."/>
            <person name="Sanchez-Garcia M."/>
            <person name="Morin E."/>
            <person name="Andreopoulos B."/>
            <person name="Barry K.W."/>
            <person name="Bonito G."/>
            <person name="Buee M."/>
            <person name="Carver A."/>
            <person name="Chen C."/>
            <person name="Cichocki N."/>
            <person name="Clum A."/>
            <person name="Culley D."/>
            <person name="Crous P.W."/>
            <person name="Fauchery L."/>
            <person name="Girlanda M."/>
            <person name="Hayes R.D."/>
            <person name="Keri Z."/>
            <person name="LaButti K."/>
            <person name="Lipzen A."/>
            <person name="Lombard V."/>
            <person name="Magnuson J."/>
            <person name="Maillard F."/>
            <person name="Murat C."/>
            <person name="Nolan M."/>
            <person name="Ohm R.A."/>
            <person name="Pangilinan J."/>
            <person name="Pereira M.F."/>
            <person name="Perotto S."/>
            <person name="Peter M."/>
            <person name="Pfister S."/>
            <person name="Riley R."/>
            <person name="Sitrit Y."/>
            <person name="Stielow J.B."/>
            <person name="Szollosi G."/>
            <person name="Zifcakova L."/>
            <person name="Stursova M."/>
            <person name="Spatafora J.W."/>
            <person name="Tedersoo L."/>
            <person name="Vaario L.M."/>
            <person name="Yamada A."/>
            <person name="Yan M."/>
            <person name="Wang P."/>
            <person name="Xu J."/>
            <person name="Bruns T."/>
            <person name="Baldrian P."/>
            <person name="Vilgalys R."/>
            <person name="Dunand C."/>
            <person name="Henrissat B."/>
            <person name="Grigoriev I.V."/>
            <person name="Hibbett D."/>
            <person name="Nagy L.G."/>
            <person name="Martin F.M."/>
        </authorList>
    </citation>
    <scope>NUCLEOTIDE SEQUENCE</scope>
    <source>
        <strain evidence="3">UP504</strain>
    </source>
</reference>
<keyword evidence="4" id="KW-1185">Reference proteome</keyword>
<evidence type="ECO:0000313" key="4">
    <source>
        <dbReference type="Proteomes" id="UP000886523"/>
    </source>
</evidence>
<dbReference type="Proteomes" id="UP000886523">
    <property type="component" value="Unassembled WGS sequence"/>
</dbReference>
<evidence type="ECO:0000313" key="3">
    <source>
        <dbReference type="EMBL" id="KAF9512165.1"/>
    </source>
</evidence>